<dbReference type="Gene3D" id="3.40.50.1910">
    <property type="match status" value="1"/>
</dbReference>
<evidence type="ECO:0000313" key="3">
    <source>
        <dbReference type="Proteomes" id="UP000008076"/>
    </source>
</evidence>
<dbReference type="OrthoDB" id="2228at2759"/>
<dbReference type="InterPro" id="IPR001619">
    <property type="entry name" value="Sec1-like"/>
</dbReference>
<protein>
    <submittedName>
        <fullName evidence="2">Protein ROP, putative</fullName>
    </submittedName>
</protein>
<dbReference type="SUPFAM" id="SSF56815">
    <property type="entry name" value="Sec1/munc18-like (SM) proteins"/>
    <property type="match status" value="1"/>
</dbReference>
<sequence length="610" mass="69565">MADLTYICKRKLLNKLWEELPKSWKILVVDKEALKVISSFCGMDDLLNADILDVNNLEKKREAFMCPALYLISPTKESVDRIVNEFKDLAHPQYSSGYVACINAIDKTLFDELKSIPRIKDVRVIPIDFLTIEQRVFSLNNAKAFYSLYSKESKEEEKEKEIEKIGKSLATLLYCLNINPVIRYINKPNEEISEKIVEAVQKGYGELSGCPVVEAFNPAEKTTRHLNLIIADRMFDLITPLVTEFTYQAMVYDCIEVKKDSVKIESKSGTKTMVLDENDKFWKIIRHQHIANASPYVVKEFNKFVSEHKGLSGNKTAKDMKQMGEMMKQLPEYMDLMSKFSNHMELITQCFNQMKELKLDEFATGEQIMATGSDVDGKEIKKALPYITSAVGNITFPIDRRLREVLIYLFSQEYSEADKNALIGTLRGDERIKKIIENAITLPKTQREKIKNKKSKDENDQEFDLSRYIPFIKEIVLRMANNDVPDYCILNKLDFAGFPVNIDQKTGNITVAAGKSLKKQKAKEIKQDGQLGTTKSVKLLEKDLLGSDSNILVIFITGAISYSEMRVAYELSDKLKINVFIGSNYITTQNNFVNLLQSLNDPPNSDLPPS</sequence>
<dbReference type="AlphaFoldDB" id="B0EA37"/>
<dbReference type="PIRSF" id="PIRSF005715">
    <property type="entry name" value="VPS45_Sec1"/>
    <property type="match status" value="1"/>
</dbReference>
<dbReference type="EMBL" id="DS548421">
    <property type="protein sequence ID" value="EDR28609.1"/>
    <property type="molecule type" value="Genomic_DNA"/>
</dbReference>
<dbReference type="InterPro" id="IPR043154">
    <property type="entry name" value="Sec-1-like_dom1"/>
</dbReference>
<dbReference type="InterPro" id="IPR027482">
    <property type="entry name" value="Sec1-like_dom2"/>
</dbReference>
<dbReference type="Gene3D" id="3.90.830.10">
    <property type="entry name" value="Syntaxin Binding Protein 1, Chain A, domain 2"/>
    <property type="match status" value="1"/>
</dbReference>
<dbReference type="Gene3D" id="3.40.50.2060">
    <property type="match status" value="1"/>
</dbReference>
<dbReference type="GeneID" id="5880145"/>
<evidence type="ECO:0000256" key="1">
    <source>
        <dbReference type="ARBA" id="ARBA00009884"/>
    </source>
</evidence>
<name>B0EA37_ENTDS</name>
<gene>
    <name evidence="2" type="ORF">EDI_254170</name>
</gene>
<dbReference type="RefSeq" id="XP_001735205.1">
    <property type="nucleotide sequence ID" value="XM_001735153.1"/>
</dbReference>
<dbReference type="OMA" id="LNSACKM"/>
<dbReference type="GO" id="GO:0016192">
    <property type="term" value="P:vesicle-mediated transport"/>
    <property type="evidence" value="ECO:0007669"/>
    <property type="project" value="InterPro"/>
</dbReference>
<dbReference type="Pfam" id="PF00995">
    <property type="entry name" value="Sec1"/>
    <property type="match status" value="1"/>
</dbReference>
<comment type="similarity">
    <text evidence="1">Belongs to the STXBP/unc-18/SEC1 family.</text>
</comment>
<dbReference type="VEuPathDB" id="AmoebaDB:EDI_254170"/>
<dbReference type="Proteomes" id="UP000008076">
    <property type="component" value="Unassembled WGS sequence"/>
</dbReference>
<accession>B0EA37</accession>
<dbReference type="PANTHER" id="PTHR11679">
    <property type="entry name" value="VESICLE PROTEIN SORTING-ASSOCIATED"/>
    <property type="match status" value="1"/>
</dbReference>
<dbReference type="Gene3D" id="1.25.40.60">
    <property type="match status" value="1"/>
</dbReference>
<organism evidence="3">
    <name type="scientific">Entamoeba dispar (strain ATCC PRA-260 / SAW760)</name>
    <dbReference type="NCBI Taxonomy" id="370354"/>
    <lineage>
        <taxon>Eukaryota</taxon>
        <taxon>Amoebozoa</taxon>
        <taxon>Evosea</taxon>
        <taxon>Archamoebae</taxon>
        <taxon>Mastigamoebida</taxon>
        <taxon>Entamoebidae</taxon>
        <taxon>Entamoeba</taxon>
    </lineage>
</organism>
<proteinExistence type="inferred from homology"/>
<dbReference type="eggNOG" id="KOG1300">
    <property type="taxonomic scope" value="Eukaryota"/>
</dbReference>
<reference evidence="3" key="1">
    <citation type="submission" date="2007-12" db="EMBL/GenBank/DDBJ databases">
        <title>Annotation of Entamoeba dispar SAW760.</title>
        <authorList>
            <person name="Lorenzi H."/>
            <person name="Inman J."/>
            <person name="Schobel S."/>
            <person name="Amedeo P."/>
            <person name="Caler E."/>
        </authorList>
    </citation>
    <scope>NUCLEOTIDE SEQUENCE [LARGE SCALE GENOMIC DNA]</scope>
    <source>
        <strain evidence="3">ATCC PRA-260 / SAW760</strain>
    </source>
</reference>
<dbReference type="KEGG" id="edi:EDI_254170"/>
<evidence type="ECO:0000313" key="2">
    <source>
        <dbReference type="EMBL" id="EDR28609.1"/>
    </source>
</evidence>
<dbReference type="InterPro" id="IPR043127">
    <property type="entry name" value="Sec-1-like_dom3a"/>
</dbReference>
<keyword evidence="3" id="KW-1185">Reference proteome</keyword>
<dbReference type="InterPro" id="IPR036045">
    <property type="entry name" value="Sec1-like_sf"/>
</dbReference>